<feature type="domain" description="Inositolphosphotransferase Aur1/Ipt1" evidence="2">
    <location>
        <begin position="97"/>
        <end position="278"/>
    </location>
</feature>
<evidence type="ECO:0000313" key="3">
    <source>
        <dbReference type="EMBL" id="TWA99149.1"/>
    </source>
</evidence>
<feature type="transmembrane region" description="Helical" evidence="1">
    <location>
        <begin position="6"/>
        <end position="25"/>
    </location>
</feature>
<evidence type="ECO:0000259" key="2">
    <source>
        <dbReference type="Pfam" id="PF14378"/>
    </source>
</evidence>
<gene>
    <name evidence="3" type="ORF">FBZ96_104117</name>
</gene>
<dbReference type="Pfam" id="PF14378">
    <property type="entry name" value="PAP2_3"/>
    <property type="match status" value="1"/>
</dbReference>
<feature type="transmembrane region" description="Helical" evidence="1">
    <location>
        <begin position="128"/>
        <end position="147"/>
    </location>
</feature>
<feature type="transmembrane region" description="Helical" evidence="1">
    <location>
        <begin position="62"/>
        <end position="85"/>
    </location>
</feature>
<organism evidence="3 4">
    <name type="scientific">Bradyrhizobium stylosanthis</name>
    <dbReference type="NCBI Taxonomy" id="1803665"/>
    <lineage>
        <taxon>Bacteria</taxon>
        <taxon>Pseudomonadati</taxon>
        <taxon>Pseudomonadota</taxon>
        <taxon>Alphaproteobacteria</taxon>
        <taxon>Hyphomicrobiales</taxon>
        <taxon>Nitrobacteraceae</taxon>
        <taxon>Bradyrhizobium</taxon>
    </lineage>
</organism>
<dbReference type="Proteomes" id="UP000319949">
    <property type="component" value="Unassembled WGS sequence"/>
</dbReference>
<dbReference type="GO" id="GO:0016020">
    <property type="term" value="C:membrane"/>
    <property type="evidence" value="ECO:0007669"/>
    <property type="project" value="UniProtKB-SubCell"/>
</dbReference>
<dbReference type="RefSeq" id="WP_186467465.1">
    <property type="nucleotide sequence ID" value="NZ_VITK01000004.1"/>
</dbReference>
<keyword evidence="4" id="KW-1185">Reference proteome</keyword>
<feature type="transmembrane region" description="Helical" evidence="1">
    <location>
        <begin position="156"/>
        <end position="174"/>
    </location>
</feature>
<evidence type="ECO:0000256" key="1">
    <source>
        <dbReference type="SAM" id="Phobius"/>
    </source>
</evidence>
<comment type="caution">
    <text evidence="3">The sequence shown here is derived from an EMBL/GenBank/DDBJ whole genome shotgun (WGS) entry which is preliminary data.</text>
</comment>
<keyword evidence="1" id="KW-1133">Transmembrane helix</keyword>
<feature type="transmembrane region" description="Helical" evidence="1">
    <location>
        <begin position="208"/>
        <end position="232"/>
    </location>
</feature>
<sequence>MLRRISEVQAFWAIVVAIIAIDAAWTRYLGIRVVPDPVALAGIALIAGINLVYATVRPRPRIAAAAASVLQLAAFTSAGAVLSYLTVTSRYPLIDRHLAAIDAAIGVNWVALFDWVHDHPVVFRVFEFAYNSMMIQVGVLLVVLNALGRLDRVREFVWLFALSLLIIIPVSWLLPAEGAWAYYGVSHLTNAYYLPDFSALREGKMPEIVMAGITGVIQFPSFHAALGLILIYAYRGVRYLFPISCLLNICMIASTAVSGGHHIADIVAGLAVVPLAVLIFRLGQGEHAATAGFAADLIPGAQD</sequence>
<name>A0A560DPV2_9BRAD</name>
<keyword evidence="1" id="KW-0812">Transmembrane</keyword>
<keyword evidence="1" id="KW-0472">Membrane</keyword>
<dbReference type="EMBL" id="VITK01000004">
    <property type="protein sequence ID" value="TWA99149.1"/>
    <property type="molecule type" value="Genomic_DNA"/>
</dbReference>
<feature type="transmembrane region" description="Helical" evidence="1">
    <location>
        <begin position="239"/>
        <end position="257"/>
    </location>
</feature>
<reference evidence="3 4" key="1">
    <citation type="submission" date="2019-06" db="EMBL/GenBank/DDBJ databases">
        <title>Genomic Encyclopedia of Type Strains, Phase IV (KMG-V): Genome sequencing to study the core and pangenomes of soil and plant-associated prokaryotes.</title>
        <authorList>
            <person name="Whitman W."/>
        </authorList>
    </citation>
    <scope>NUCLEOTIDE SEQUENCE [LARGE SCALE GENOMIC DNA]</scope>
    <source>
        <strain evidence="3 4">BR 510</strain>
    </source>
</reference>
<dbReference type="AlphaFoldDB" id="A0A560DPV2"/>
<evidence type="ECO:0000313" key="4">
    <source>
        <dbReference type="Proteomes" id="UP000319949"/>
    </source>
</evidence>
<feature type="transmembrane region" description="Helical" evidence="1">
    <location>
        <begin position="263"/>
        <end position="280"/>
    </location>
</feature>
<dbReference type="InterPro" id="IPR026841">
    <property type="entry name" value="Aur1/Ipt1"/>
</dbReference>
<proteinExistence type="predicted"/>
<protein>
    <submittedName>
        <fullName evidence="3">PAP2 superfamily protein</fullName>
    </submittedName>
</protein>
<accession>A0A560DPV2</accession>
<feature type="transmembrane region" description="Helical" evidence="1">
    <location>
        <begin position="37"/>
        <end position="56"/>
    </location>
</feature>